<gene>
    <name evidence="1" type="ORF">E2C01_073089</name>
</gene>
<dbReference type="AlphaFoldDB" id="A0A5B7ICF4"/>
<dbReference type="EMBL" id="VSRR010048847">
    <property type="protein sequence ID" value="MPC78598.1"/>
    <property type="molecule type" value="Genomic_DNA"/>
</dbReference>
<evidence type="ECO:0000313" key="2">
    <source>
        <dbReference type="Proteomes" id="UP000324222"/>
    </source>
</evidence>
<sequence length="103" mass="11311">MVHTPQVGHLGYLSWGHFSISLPPLGWDKGPVAESKHLSRAHPLGLRSESTLRALNNGRLGLSLWLLSHEGHGELPCNQLHSPALSPLLRLNEMFVSPQLTVI</sequence>
<keyword evidence="2" id="KW-1185">Reference proteome</keyword>
<dbReference type="Proteomes" id="UP000324222">
    <property type="component" value="Unassembled WGS sequence"/>
</dbReference>
<protein>
    <submittedName>
        <fullName evidence="1">Uncharacterized protein</fullName>
    </submittedName>
</protein>
<accession>A0A5B7ICF4</accession>
<evidence type="ECO:0000313" key="1">
    <source>
        <dbReference type="EMBL" id="MPC78598.1"/>
    </source>
</evidence>
<comment type="caution">
    <text evidence="1">The sequence shown here is derived from an EMBL/GenBank/DDBJ whole genome shotgun (WGS) entry which is preliminary data.</text>
</comment>
<name>A0A5B7ICF4_PORTR</name>
<organism evidence="1 2">
    <name type="scientific">Portunus trituberculatus</name>
    <name type="common">Swimming crab</name>
    <name type="synonym">Neptunus trituberculatus</name>
    <dbReference type="NCBI Taxonomy" id="210409"/>
    <lineage>
        <taxon>Eukaryota</taxon>
        <taxon>Metazoa</taxon>
        <taxon>Ecdysozoa</taxon>
        <taxon>Arthropoda</taxon>
        <taxon>Crustacea</taxon>
        <taxon>Multicrustacea</taxon>
        <taxon>Malacostraca</taxon>
        <taxon>Eumalacostraca</taxon>
        <taxon>Eucarida</taxon>
        <taxon>Decapoda</taxon>
        <taxon>Pleocyemata</taxon>
        <taxon>Brachyura</taxon>
        <taxon>Eubrachyura</taxon>
        <taxon>Portunoidea</taxon>
        <taxon>Portunidae</taxon>
        <taxon>Portuninae</taxon>
        <taxon>Portunus</taxon>
    </lineage>
</organism>
<reference evidence="1 2" key="1">
    <citation type="submission" date="2019-05" db="EMBL/GenBank/DDBJ databases">
        <title>Another draft genome of Portunus trituberculatus and its Hox gene families provides insights of decapod evolution.</title>
        <authorList>
            <person name="Jeong J.-H."/>
            <person name="Song I."/>
            <person name="Kim S."/>
            <person name="Choi T."/>
            <person name="Kim D."/>
            <person name="Ryu S."/>
            <person name="Kim W."/>
        </authorList>
    </citation>
    <scope>NUCLEOTIDE SEQUENCE [LARGE SCALE GENOMIC DNA]</scope>
    <source>
        <tissue evidence="1">Muscle</tissue>
    </source>
</reference>
<proteinExistence type="predicted"/>